<keyword evidence="7" id="KW-1185">Reference proteome</keyword>
<evidence type="ECO:0000256" key="4">
    <source>
        <dbReference type="PIRSR" id="PIRSR600542-1"/>
    </source>
</evidence>
<gene>
    <name evidence="6" type="ORF">BSAL_46380</name>
</gene>
<sequence length="620" mass="68700">MTKITVCLIGYAFFSKGREDLFCFVCQSVCWFFVCTRSIGMSRTVLKGLGANFQSLPRLPVPTVGATLNRYRESVSHLKKKDLVEKHLRVVDAFESSVAHALNIEVLEADKKAASDGSYPFSYIEKIWDDSYLGCRDPSPVNISAAFSLKGQHFSSQQEAAAKIAFAVAAWIRRATTEGVESEGVDLSQLQYQFCCSRVPGLERDTFTRAETFESNTITVLRDGHVYLVRTASDEGVLFDESSLEAAFAHILSSTISDDHPAPVSVLTSGKRSDWAASYTELMRHPENESVLKSIQHSAIVVCLDSQPWTTDVEVQKAMLCGGPEECENRWYDKHQVIISKSGQVAFNFEHAFSDGMTWCKWIKEILAPVVAKSTTVVPQDMVRPLSFTFGKSFASRIRSAKTDVKSLIDSVELASATLPIGKKALKKAKFSPDSFAQMVFHAAFFSIRGKIAPTYESCSTNKFFHGRTETMRTATADMHKLLQALESDSSDLRSLMTKVQASHIQIAKLAAAGEGCDRHLLALKKRAEARGGDAMNMFNDELFTYSNTWLMSTSNLSLPFLEFFNFGPVSLDGFGIGYIIDDECMRVCISSRKDSPVADAEELKSAMFVACERLSKSLI</sequence>
<evidence type="ECO:0000313" key="7">
    <source>
        <dbReference type="Proteomes" id="UP000051952"/>
    </source>
</evidence>
<comment type="similarity">
    <text evidence="1">Belongs to the carnitine/choline acetyltransferase family.</text>
</comment>
<dbReference type="InterPro" id="IPR023213">
    <property type="entry name" value="CAT-like_dom_sf"/>
</dbReference>
<evidence type="ECO:0000256" key="3">
    <source>
        <dbReference type="ARBA" id="ARBA00023315"/>
    </source>
</evidence>
<protein>
    <submittedName>
        <fullName evidence="6">Carnitine choline acyltransferase, putative</fullName>
    </submittedName>
</protein>
<dbReference type="InterPro" id="IPR000542">
    <property type="entry name" value="Carn_acyl_trans"/>
</dbReference>
<dbReference type="GO" id="GO:0004095">
    <property type="term" value="F:carnitine O-palmitoyltransferase activity"/>
    <property type="evidence" value="ECO:0007669"/>
    <property type="project" value="TreeGrafter"/>
</dbReference>
<dbReference type="OrthoDB" id="240216at2759"/>
<dbReference type="Gene3D" id="3.30.559.70">
    <property type="entry name" value="Choline/Carnitine o-acyltransferase, domain 2"/>
    <property type="match status" value="1"/>
</dbReference>
<dbReference type="InterPro" id="IPR039551">
    <property type="entry name" value="Cho/carn_acyl_trans"/>
</dbReference>
<dbReference type="GO" id="GO:0006635">
    <property type="term" value="P:fatty acid beta-oxidation"/>
    <property type="evidence" value="ECO:0007669"/>
    <property type="project" value="TreeGrafter"/>
</dbReference>
<dbReference type="EMBL" id="CYKH01002220">
    <property type="protein sequence ID" value="CUG94077.1"/>
    <property type="molecule type" value="Genomic_DNA"/>
</dbReference>
<dbReference type="InterPro" id="IPR042231">
    <property type="entry name" value="Cho/carn_acyl_trans_2"/>
</dbReference>
<evidence type="ECO:0000256" key="1">
    <source>
        <dbReference type="ARBA" id="ARBA00005232"/>
    </source>
</evidence>
<proteinExistence type="inferred from homology"/>
<dbReference type="Proteomes" id="UP000051952">
    <property type="component" value="Unassembled WGS sequence"/>
</dbReference>
<feature type="active site" description="Proton acceptor" evidence="4">
    <location>
        <position position="351"/>
    </location>
</feature>
<dbReference type="PROSITE" id="PS00439">
    <property type="entry name" value="ACYLTRANSF_C_1"/>
    <property type="match status" value="1"/>
</dbReference>
<evidence type="ECO:0000256" key="2">
    <source>
        <dbReference type="ARBA" id="ARBA00022679"/>
    </source>
</evidence>
<feature type="domain" description="Choline/carnitine acyltransferase" evidence="5">
    <location>
        <begin position="59"/>
        <end position="608"/>
    </location>
</feature>
<dbReference type="PANTHER" id="PTHR22589">
    <property type="entry name" value="CARNITINE O-ACYLTRANSFERASE"/>
    <property type="match status" value="1"/>
</dbReference>
<dbReference type="Pfam" id="PF00755">
    <property type="entry name" value="Carn_acyltransf"/>
    <property type="match status" value="1"/>
</dbReference>
<organism evidence="6 7">
    <name type="scientific">Bodo saltans</name>
    <name type="common">Flagellated protozoan</name>
    <dbReference type="NCBI Taxonomy" id="75058"/>
    <lineage>
        <taxon>Eukaryota</taxon>
        <taxon>Discoba</taxon>
        <taxon>Euglenozoa</taxon>
        <taxon>Kinetoplastea</taxon>
        <taxon>Metakinetoplastina</taxon>
        <taxon>Eubodonida</taxon>
        <taxon>Bodonidae</taxon>
        <taxon>Bodo</taxon>
    </lineage>
</organism>
<evidence type="ECO:0000313" key="6">
    <source>
        <dbReference type="EMBL" id="CUG94077.1"/>
    </source>
</evidence>
<keyword evidence="2 6" id="KW-0808">Transferase</keyword>
<accession>A0A0S4JY55</accession>
<keyword evidence="3 6" id="KW-0012">Acyltransferase</keyword>
<dbReference type="GO" id="GO:0005739">
    <property type="term" value="C:mitochondrion"/>
    <property type="evidence" value="ECO:0007669"/>
    <property type="project" value="TreeGrafter"/>
</dbReference>
<name>A0A0S4JY55_BODSA</name>
<evidence type="ECO:0000259" key="5">
    <source>
        <dbReference type="Pfam" id="PF00755"/>
    </source>
</evidence>
<dbReference type="OMA" id="ININPHF"/>
<dbReference type="AlphaFoldDB" id="A0A0S4JY55"/>
<reference evidence="7" key="1">
    <citation type="submission" date="2015-09" db="EMBL/GenBank/DDBJ databases">
        <authorList>
            <consortium name="Pathogen Informatics"/>
        </authorList>
    </citation>
    <scope>NUCLEOTIDE SEQUENCE [LARGE SCALE GENOMIC DNA]</scope>
    <source>
        <strain evidence="7">Lake Konstanz</strain>
    </source>
</reference>
<dbReference type="PANTHER" id="PTHR22589:SF60">
    <property type="entry name" value="O-PALMITOYLTRANSFERASE II, PUTATIVE-RELATED"/>
    <property type="match status" value="1"/>
</dbReference>
<dbReference type="Gene3D" id="3.30.559.10">
    <property type="entry name" value="Chloramphenicol acetyltransferase-like domain"/>
    <property type="match status" value="1"/>
</dbReference>
<dbReference type="VEuPathDB" id="TriTrypDB:BSAL_46380"/>
<dbReference type="SUPFAM" id="SSF52777">
    <property type="entry name" value="CoA-dependent acyltransferases"/>
    <property type="match status" value="2"/>
</dbReference>